<dbReference type="PANTHER" id="PTHR43409">
    <property type="entry name" value="ANAEROBIC MAGNESIUM-PROTOPORPHYRIN IX MONOMETHYL ESTER CYCLASE-RELATED"/>
    <property type="match status" value="1"/>
</dbReference>
<dbReference type="InterPro" id="IPR007197">
    <property type="entry name" value="rSAM"/>
</dbReference>
<evidence type="ECO:0000256" key="3">
    <source>
        <dbReference type="ARBA" id="ARBA00022723"/>
    </source>
</evidence>
<feature type="domain" description="Radical SAM core" evidence="7">
    <location>
        <begin position="221"/>
        <end position="458"/>
    </location>
</feature>
<evidence type="ECO:0000313" key="9">
    <source>
        <dbReference type="Proteomes" id="UP000228809"/>
    </source>
</evidence>
<name>A0A2M6WE23_9BACT</name>
<dbReference type="Proteomes" id="UP000228809">
    <property type="component" value="Unassembled WGS sequence"/>
</dbReference>
<dbReference type="GO" id="GO:0046872">
    <property type="term" value="F:metal ion binding"/>
    <property type="evidence" value="ECO:0007669"/>
    <property type="project" value="UniProtKB-KW"/>
</dbReference>
<keyword evidence="5" id="KW-0411">Iron-sulfur</keyword>
<sequence length="511" mass="59349">METSMTGNGFKVLFIYPNSRRESIVPPAITLLSRILKNHGYQTDLFDSTGYEISEHGYSDKKREEILTVKPSPHVDMDRGDTDQMHSDLRKKVAEFSPDLIAVSSTEVTFRLALTILAGIRDFDVPVLLGGVFATFAPELALRFEDIDMVCVGEGERVMLELVRAMESGKNYSHLQGLWVKGSDGEIVKNLPAPPTDLNENPVDLDVELFPEWRLYRPMSGELYRTFPVETIRGCPYRCGFCNTPSQHDLYREAGHNFFRKKRMDRVREEMAYYMRYSPQYMYFWADTFLAMSTRELDEFCEVYEEFRLPFWIQTRPETITRERLQKLKRVGLHRMSVGIEQGNEKFRQDVLVRPYSNAEAIEALKIPVELGIPFSTFNMVGLPDETPELHWDTVLLNREIKSDTTNLSTFTPFVGTPLRDLAIERGYMLPDLICSGTYEETVLDMPQFPRDVIDSKKRVFVMYVKFPESRWPEIKKAEERSPEGDALWQELRKEFIETYYDESKQATPHE</sequence>
<dbReference type="InterPro" id="IPR006638">
    <property type="entry name" value="Elp3/MiaA/NifB-like_rSAM"/>
</dbReference>
<evidence type="ECO:0000256" key="2">
    <source>
        <dbReference type="ARBA" id="ARBA00022691"/>
    </source>
</evidence>
<dbReference type="InterPro" id="IPR051198">
    <property type="entry name" value="BchE-like"/>
</dbReference>
<evidence type="ECO:0000313" key="8">
    <source>
        <dbReference type="EMBL" id="PIT90994.1"/>
    </source>
</evidence>
<dbReference type="GO" id="GO:0003824">
    <property type="term" value="F:catalytic activity"/>
    <property type="evidence" value="ECO:0007669"/>
    <property type="project" value="InterPro"/>
</dbReference>
<organism evidence="8 9">
    <name type="scientific">Candidatus Kaiserbacteria bacterium CG10_big_fil_rev_8_21_14_0_10_49_17</name>
    <dbReference type="NCBI Taxonomy" id="1974609"/>
    <lineage>
        <taxon>Bacteria</taxon>
        <taxon>Candidatus Kaiseribacteriota</taxon>
    </lineage>
</organism>
<dbReference type="EMBL" id="PFBJ01000015">
    <property type="protein sequence ID" value="PIT90994.1"/>
    <property type="molecule type" value="Genomic_DNA"/>
</dbReference>
<evidence type="ECO:0000256" key="1">
    <source>
        <dbReference type="ARBA" id="ARBA00001966"/>
    </source>
</evidence>
<dbReference type="Gene3D" id="3.20.20.70">
    <property type="entry name" value="Aldolase class I"/>
    <property type="match status" value="1"/>
</dbReference>
<gene>
    <name evidence="8" type="ORF">COU17_02755</name>
</gene>
<accession>A0A2M6WE23</accession>
<dbReference type="SMART" id="SM00729">
    <property type="entry name" value="Elp3"/>
    <property type="match status" value="1"/>
</dbReference>
<feature type="domain" description="B12-binding" evidence="6">
    <location>
        <begin position="9"/>
        <end position="173"/>
    </location>
</feature>
<dbReference type="Gene3D" id="3.40.50.280">
    <property type="entry name" value="Cobalamin-binding domain"/>
    <property type="match status" value="1"/>
</dbReference>
<keyword evidence="4" id="KW-0408">Iron</keyword>
<dbReference type="GO" id="GO:0031419">
    <property type="term" value="F:cobalamin binding"/>
    <property type="evidence" value="ECO:0007669"/>
    <property type="project" value="InterPro"/>
</dbReference>
<dbReference type="SFLD" id="SFLDG01123">
    <property type="entry name" value="methyltransferase_(Class_B)"/>
    <property type="match status" value="1"/>
</dbReference>
<dbReference type="SFLD" id="SFLDG01082">
    <property type="entry name" value="B12-binding_domain_containing"/>
    <property type="match status" value="1"/>
</dbReference>
<keyword evidence="2" id="KW-0949">S-adenosyl-L-methionine</keyword>
<dbReference type="Pfam" id="PF02310">
    <property type="entry name" value="B12-binding"/>
    <property type="match status" value="1"/>
</dbReference>
<evidence type="ECO:0000259" key="6">
    <source>
        <dbReference type="PROSITE" id="PS51332"/>
    </source>
</evidence>
<protein>
    <submittedName>
        <fullName evidence="8">Radical SAM protein</fullName>
    </submittedName>
</protein>
<dbReference type="InterPro" id="IPR013785">
    <property type="entry name" value="Aldolase_TIM"/>
</dbReference>
<dbReference type="PROSITE" id="PS51332">
    <property type="entry name" value="B12_BINDING"/>
    <property type="match status" value="1"/>
</dbReference>
<dbReference type="SUPFAM" id="SSF102114">
    <property type="entry name" value="Radical SAM enzymes"/>
    <property type="match status" value="1"/>
</dbReference>
<dbReference type="CDD" id="cd01335">
    <property type="entry name" value="Radical_SAM"/>
    <property type="match status" value="1"/>
</dbReference>
<keyword evidence="3" id="KW-0479">Metal-binding</keyword>
<reference evidence="9" key="1">
    <citation type="submission" date="2017-09" db="EMBL/GenBank/DDBJ databases">
        <title>Depth-based differentiation of microbial function through sediment-hosted aquifers and enrichment of novel symbionts in the deep terrestrial subsurface.</title>
        <authorList>
            <person name="Probst A.J."/>
            <person name="Ladd B."/>
            <person name="Jarett J.K."/>
            <person name="Geller-Mcgrath D.E."/>
            <person name="Sieber C.M.K."/>
            <person name="Emerson J.B."/>
            <person name="Anantharaman K."/>
            <person name="Thomas B.C."/>
            <person name="Malmstrom R."/>
            <person name="Stieglmeier M."/>
            <person name="Klingl A."/>
            <person name="Woyke T."/>
            <person name="Ryan C.M."/>
            <person name="Banfield J.F."/>
        </authorList>
    </citation>
    <scope>NUCLEOTIDE SEQUENCE [LARGE SCALE GENOMIC DNA]</scope>
</reference>
<dbReference type="GO" id="GO:0051539">
    <property type="term" value="F:4 iron, 4 sulfur cluster binding"/>
    <property type="evidence" value="ECO:0007669"/>
    <property type="project" value="UniProtKB-KW"/>
</dbReference>
<dbReference type="SFLD" id="SFLDS00029">
    <property type="entry name" value="Radical_SAM"/>
    <property type="match status" value="1"/>
</dbReference>
<evidence type="ECO:0000259" key="7">
    <source>
        <dbReference type="PROSITE" id="PS51918"/>
    </source>
</evidence>
<dbReference type="PROSITE" id="PS51918">
    <property type="entry name" value="RADICAL_SAM"/>
    <property type="match status" value="1"/>
</dbReference>
<proteinExistence type="predicted"/>
<dbReference type="InterPro" id="IPR058240">
    <property type="entry name" value="rSAM_sf"/>
</dbReference>
<comment type="cofactor">
    <cofactor evidence="1">
        <name>[4Fe-4S] cluster</name>
        <dbReference type="ChEBI" id="CHEBI:49883"/>
    </cofactor>
</comment>
<comment type="caution">
    <text evidence="8">The sequence shown here is derived from an EMBL/GenBank/DDBJ whole genome shotgun (WGS) entry which is preliminary data.</text>
</comment>
<evidence type="ECO:0000256" key="5">
    <source>
        <dbReference type="ARBA" id="ARBA00023014"/>
    </source>
</evidence>
<dbReference type="InterPro" id="IPR034466">
    <property type="entry name" value="Methyltransferase_Class_B"/>
</dbReference>
<evidence type="ECO:0000256" key="4">
    <source>
        <dbReference type="ARBA" id="ARBA00023004"/>
    </source>
</evidence>
<dbReference type="AlphaFoldDB" id="A0A2M6WE23"/>
<dbReference type="InterPro" id="IPR006158">
    <property type="entry name" value="Cobalamin-bd"/>
</dbReference>
<dbReference type="Pfam" id="PF04055">
    <property type="entry name" value="Radical_SAM"/>
    <property type="match status" value="1"/>
</dbReference>